<accession>A0A1X7A005</accession>
<dbReference type="Proteomes" id="UP000193963">
    <property type="component" value="Unassembled WGS sequence"/>
</dbReference>
<organism evidence="2 3">
    <name type="scientific">Pseudooceanicola marinus</name>
    <dbReference type="NCBI Taxonomy" id="396013"/>
    <lineage>
        <taxon>Bacteria</taxon>
        <taxon>Pseudomonadati</taxon>
        <taxon>Pseudomonadota</taxon>
        <taxon>Alphaproteobacteria</taxon>
        <taxon>Rhodobacterales</taxon>
        <taxon>Paracoccaceae</taxon>
        <taxon>Pseudooceanicola</taxon>
    </lineage>
</organism>
<gene>
    <name evidence="2" type="ORF">PSM7751_03478</name>
</gene>
<dbReference type="InterPro" id="IPR021466">
    <property type="entry name" value="Put_rhamnosyl_transferase"/>
</dbReference>
<dbReference type="RefSeq" id="WP_085889493.1">
    <property type="nucleotide sequence ID" value="NZ_FWFN01000007.1"/>
</dbReference>
<protein>
    <recommendedName>
        <fullName evidence="4">Rhamnosyl transferase</fullName>
    </recommendedName>
</protein>
<dbReference type="Pfam" id="PF11316">
    <property type="entry name" value="Rhamno_transf"/>
    <property type="match status" value="1"/>
</dbReference>
<evidence type="ECO:0000313" key="2">
    <source>
        <dbReference type="EMBL" id="SLN66721.1"/>
    </source>
</evidence>
<evidence type="ECO:0008006" key="4">
    <source>
        <dbReference type="Google" id="ProtNLM"/>
    </source>
</evidence>
<feature type="region of interest" description="Disordered" evidence="1">
    <location>
        <begin position="226"/>
        <end position="258"/>
    </location>
</feature>
<evidence type="ECO:0000256" key="1">
    <source>
        <dbReference type="SAM" id="MobiDB-lite"/>
    </source>
</evidence>
<reference evidence="2 3" key="1">
    <citation type="submission" date="2017-03" db="EMBL/GenBank/DDBJ databases">
        <authorList>
            <person name="Afonso C.L."/>
            <person name="Miller P.J."/>
            <person name="Scott M.A."/>
            <person name="Spackman E."/>
            <person name="Goraichik I."/>
            <person name="Dimitrov K.M."/>
            <person name="Suarez D.L."/>
            <person name="Swayne D.E."/>
        </authorList>
    </citation>
    <scope>NUCLEOTIDE SEQUENCE [LARGE SCALE GENOMIC DNA]</scope>
    <source>
        <strain evidence="2 3">CECT 7751</strain>
    </source>
</reference>
<feature type="compositionally biased region" description="Basic and acidic residues" evidence="1">
    <location>
        <begin position="231"/>
        <end position="244"/>
    </location>
</feature>
<sequence>MTRLQMLGLCRFSYPTGGDGFSEVRDDLDANIARLYDPARLAQRFWFFENLCLPLLAAQTDPDFQVVLIYGEALPQPWRARLLEVVARVPQISPVALPEGLPHREACGRLMRAARDPDARVVGEFTMDDDDGVAPDFIARVREDFAPLRGLWRQGKRMALDYNFGLAIRAPGQGGTGDIVITPVQADFWAPGLVIFTGPRSTRSLQDFNHRRVWARIPSVSLPDPPMFLRGSHDSNDSRVEKRLSGSRRGGAADGPTILADRFGLDEGALQASWRAFRATPVPPAG</sequence>
<keyword evidence="3" id="KW-1185">Reference proteome</keyword>
<proteinExistence type="predicted"/>
<dbReference type="EMBL" id="FWFN01000007">
    <property type="protein sequence ID" value="SLN66721.1"/>
    <property type="molecule type" value="Genomic_DNA"/>
</dbReference>
<dbReference type="OrthoDB" id="9771846at2"/>
<name>A0A1X7A005_9RHOB</name>
<evidence type="ECO:0000313" key="3">
    <source>
        <dbReference type="Proteomes" id="UP000193963"/>
    </source>
</evidence>
<dbReference type="AlphaFoldDB" id="A0A1X7A005"/>